<dbReference type="InterPro" id="IPR032466">
    <property type="entry name" value="Metal_Hydrolase"/>
</dbReference>
<dbReference type="CDD" id="cd01293">
    <property type="entry name" value="Bact_CD"/>
    <property type="match status" value="1"/>
</dbReference>
<comment type="caution">
    <text evidence="3">The sequence shown here is derived from an EMBL/GenBank/DDBJ whole genome shotgun (WGS) entry which is preliminary data.</text>
</comment>
<dbReference type="Proteomes" id="UP000233750">
    <property type="component" value="Unassembled WGS sequence"/>
</dbReference>
<dbReference type="InterPro" id="IPR011059">
    <property type="entry name" value="Metal-dep_hydrolase_composite"/>
</dbReference>
<dbReference type="SUPFAM" id="SSF51338">
    <property type="entry name" value="Composite domain of metallo-dependent hydrolases"/>
    <property type="match status" value="1"/>
</dbReference>
<accession>A0A8E1VUR4</accession>
<keyword evidence="4" id="KW-1185">Reference proteome</keyword>
<dbReference type="GO" id="GO:0016814">
    <property type="term" value="F:hydrolase activity, acting on carbon-nitrogen (but not peptide) bonds, in cyclic amidines"/>
    <property type="evidence" value="ECO:0007669"/>
    <property type="project" value="TreeGrafter"/>
</dbReference>
<dbReference type="PROSITE" id="PS01137">
    <property type="entry name" value="TATD_1"/>
    <property type="match status" value="1"/>
</dbReference>
<protein>
    <submittedName>
        <fullName evidence="2">Amidohydrolase family protein</fullName>
    </submittedName>
    <submittedName>
        <fullName evidence="3">Cytosine deaminase</fullName>
    </submittedName>
</protein>
<evidence type="ECO:0000259" key="1">
    <source>
        <dbReference type="Pfam" id="PF07969"/>
    </source>
</evidence>
<dbReference type="PANTHER" id="PTHR32027">
    <property type="entry name" value="CYTOSINE DEAMINASE"/>
    <property type="match status" value="1"/>
</dbReference>
<name>A0A2N3WSN0_9PSEU</name>
<dbReference type="EMBL" id="PJMY01000003">
    <property type="protein sequence ID" value="PKV96888.1"/>
    <property type="molecule type" value="Genomic_DNA"/>
</dbReference>
<evidence type="ECO:0000313" key="5">
    <source>
        <dbReference type="Proteomes" id="UP000550260"/>
    </source>
</evidence>
<organism evidence="3 4">
    <name type="scientific">Amycolatopsis echigonensis</name>
    <dbReference type="NCBI Taxonomy" id="2576905"/>
    <lineage>
        <taxon>Bacteria</taxon>
        <taxon>Bacillati</taxon>
        <taxon>Actinomycetota</taxon>
        <taxon>Actinomycetes</taxon>
        <taxon>Pseudonocardiales</taxon>
        <taxon>Pseudonocardiaceae</taxon>
        <taxon>Amycolatopsis</taxon>
    </lineage>
</organism>
<dbReference type="OrthoDB" id="3366604at2"/>
<dbReference type="InterPro" id="IPR052349">
    <property type="entry name" value="Metallo-hydrolase_Enzymes"/>
</dbReference>
<dbReference type="PANTHER" id="PTHR32027:SF9">
    <property type="entry name" value="BLL3847 PROTEIN"/>
    <property type="match status" value="1"/>
</dbReference>
<dbReference type="Proteomes" id="UP000550260">
    <property type="component" value="Unassembled WGS sequence"/>
</dbReference>
<dbReference type="SUPFAM" id="SSF51556">
    <property type="entry name" value="Metallo-dependent hydrolases"/>
    <property type="match status" value="1"/>
</dbReference>
<dbReference type="Gene3D" id="2.30.40.10">
    <property type="entry name" value="Urease, subunit C, domain 1"/>
    <property type="match status" value="1"/>
</dbReference>
<feature type="domain" description="Amidohydrolase 3" evidence="1">
    <location>
        <begin position="90"/>
        <end position="387"/>
    </location>
</feature>
<dbReference type="Gene3D" id="3.20.20.140">
    <property type="entry name" value="Metal-dependent hydrolases"/>
    <property type="match status" value="1"/>
</dbReference>
<sequence length="390" mass="41451">MNLLLRNVRTGGGDPTDVLVRDGRIAGFGPADADLPADVPVEDGGGALLLPGLVDAHCHLDKTLWGLPWVPNTSGSVLADRISNEQRRRKEFGLLSPETAASLLDVMIANGTSFVRTHTDVDPELGLSGIEAVREAAARHRGRVTVEQVAFPQGGLLTRPGTLELLERAVASGVENVGGIDPAGYDRDPRGHLDAIFDIAARHGCGVDLHLHDEGPLGAWEIELIIERTKALGLAGKVAIGHAFGICGIPEAQQDRLIEGLAEQRITLTTAAVYDRPVPPLAKMRAAGANVACGNDGIRDLWGPYGDGDMLTRTMHLAYRSSFRTDPEIELALHAATYGGAKALRLKDYGLQIGDHADFFLVEAVYPAEAVVSHPSRRLVVKGGAVVSRG</sequence>
<reference evidence="2 5" key="2">
    <citation type="submission" date="2020-08" db="EMBL/GenBank/DDBJ databases">
        <title>Amycolatopsis echigonensis JCM 21831.</title>
        <authorList>
            <person name="Tedsree N."/>
            <person name="Kuncharoen N."/>
            <person name="Likhitwitayawuid K."/>
            <person name="Tanasupawat S."/>
        </authorList>
    </citation>
    <scope>NUCLEOTIDE SEQUENCE [LARGE SCALE GENOMIC DNA]</scope>
    <source>
        <strain evidence="2 5">JCM 21831</strain>
    </source>
</reference>
<evidence type="ECO:0000313" key="3">
    <source>
        <dbReference type="EMBL" id="PKV96888.1"/>
    </source>
</evidence>
<evidence type="ECO:0000313" key="2">
    <source>
        <dbReference type="EMBL" id="MBB2498627.1"/>
    </source>
</evidence>
<dbReference type="InterPro" id="IPR018228">
    <property type="entry name" value="DNase_TatD-rel_CS"/>
</dbReference>
<dbReference type="AlphaFoldDB" id="A0A2N3WSN0"/>
<proteinExistence type="predicted"/>
<gene>
    <name evidence="3" type="ORF">ATK30_7852</name>
    <name evidence="2" type="ORF">H5411_05695</name>
</gene>
<dbReference type="NCBIfam" id="NF004636">
    <property type="entry name" value="PRK05985.1"/>
    <property type="match status" value="1"/>
</dbReference>
<accession>A0A2N3WSN0</accession>
<evidence type="ECO:0000313" key="4">
    <source>
        <dbReference type="Proteomes" id="UP000233750"/>
    </source>
</evidence>
<dbReference type="InterPro" id="IPR013108">
    <property type="entry name" value="Amidohydro_3"/>
</dbReference>
<dbReference type="RefSeq" id="WP_101439684.1">
    <property type="nucleotide sequence ID" value="NZ_JACJHR010000005.1"/>
</dbReference>
<dbReference type="Pfam" id="PF07969">
    <property type="entry name" value="Amidohydro_3"/>
    <property type="match status" value="1"/>
</dbReference>
<dbReference type="EMBL" id="JACJHR010000005">
    <property type="protein sequence ID" value="MBB2498627.1"/>
    <property type="molecule type" value="Genomic_DNA"/>
</dbReference>
<reference evidence="3 4" key="1">
    <citation type="submission" date="2017-12" db="EMBL/GenBank/DDBJ databases">
        <title>Sequencing the genomes of 1000 Actinobacteria strains.</title>
        <authorList>
            <person name="Klenk H.-P."/>
        </authorList>
    </citation>
    <scope>NUCLEOTIDE SEQUENCE [LARGE SCALE GENOMIC DNA]</scope>
    <source>
        <strain evidence="3 4">DSM 45165</strain>
    </source>
</reference>